<accession>A0A9P6CYE8</accession>
<reference evidence="2" key="1">
    <citation type="submission" date="2020-11" db="EMBL/GenBank/DDBJ databases">
        <authorList>
            <consortium name="DOE Joint Genome Institute"/>
            <person name="Ahrendt S."/>
            <person name="Riley R."/>
            <person name="Andreopoulos W."/>
            <person name="Labutti K."/>
            <person name="Pangilinan J."/>
            <person name="Ruiz-Duenas F.J."/>
            <person name="Barrasa J.M."/>
            <person name="Sanchez-Garcia M."/>
            <person name="Camarero S."/>
            <person name="Miyauchi S."/>
            <person name="Serrano A."/>
            <person name="Linde D."/>
            <person name="Babiker R."/>
            <person name="Drula E."/>
            <person name="Ayuso-Fernandez I."/>
            <person name="Pacheco R."/>
            <person name="Padilla G."/>
            <person name="Ferreira P."/>
            <person name="Barriuso J."/>
            <person name="Kellner H."/>
            <person name="Castanera R."/>
            <person name="Alfaro M."/>
            <person name="Ramirez L."/>
            <person name="Pisabarro A.G."/>
            <person name="Kuo A."/>
            <person name="Tritt A."/>
            <person name="Lipzen A."/>
            <person name="He G."/>
            <person name="Yan M."/>
            <person name="Ng V."/>
            <person name="Cullen D."/>
            <person name="Martin F."/>
            <person name="Rosso M.-N."/>
            <person name="Henrissat B."/>
            <person name="Hibbett D."/>
            <person name="Martinez A.T."/>
            <person name="Grigoriev I.V."/>
        </authorList>
    </citation>
    <scope>NUCLEOTIDE SEQUENCE</scope>
    <source>
        <strain evidence="2">CIRM-BRFM 674</strain>
    </source>
</reference>
<evidence type="ECO:0000313" key="3">
    <source>
        <dbReference type="Proteomes" id="UP000807469"/>
    </source>
</evidence>
<feature type="compositionally biased region" description="Basic and acidic residues" evidence="1">
    <location>
        <begin position="8"/>
        <end position="21"/>
    </location>
</feature>
<protein>
    <submittedName>
        <fullName evidence="2">Uncharacterized protein</fullName>
    </submittedName>
</protein>
<keyword evidence="3" id="KW-1185">Reference proteome</keyword>
<evidence type="ECO:0000256" key="1">
    <source>
        <dbReference type="SAM" id="MobiDB-lite"/>
    </source>
</evidence>
<name>A0A9P6CYE8_9AGAR</name>
<comment type="caution">
    <text evidence="2">The sequence shown here is derived from an EMBL/GenBank/DDBJ whole genome shotgun (WGS) entry which is preliminary data.</text>
</comment>
<dbReference type="OrthoDB" id="3065555at2759"/>
<feature type="region of interest" description="Disordered" evidence="1">
    <location>
        <begin position="1"/>
        <end position="21"/>
    </location>
</feature>
<evidence type="ECO:0000313" key="2">
    <source>
        <dbReference type="EMBL" id="KAF9476573.1"/>
    </source>
</evidence>
<dbReference type="Proteomes" id="UP000807469">
    <property type="component" value="Unassembled WGS sequence"/>
</dbReference>
<feature type="non-terminal residue" evidence="2">
    <location>
        <position position="1"/>
    </location>
</feature>
<organism evidence="2 3">
    <name type="scientific">Pholiota conissans</name>
    <dbReference type="NCBI Taxonomy" id="109636"/>
    <lineage>
        <taxon>Eukaryota</taxon>
        <taxon>Fungi</taxon>
        <taxon>Dikarya</taxon>
        <taxon>Basidiomycota</taxon>
        <taxon>Agaricomycotina</taxon>
        <taxon>Agaricomycetes</taxon>
        <taxon>Agaricomycetidae</taxon>
        <taxon>Agaricales</taxon>
        <taxon>Agaricineae</taxon>
        <taxon>Strophariaceae</taxon>
        <taxon>Pholiota</taxon>
    </lineage>
</organism>
<sequence>EAHRNRLKLQEKQDKGKGTEEAYPRHVKNYVEFWNSDQDRRAEEDPSFVRTPAHPIIGEKVSLFLEHETTRGKVRSDIFKSIQFHSFCTKFNLTF</sequence>
<dbReference type="AlphaFoldDB" id="A0A9P6CYE8"/>
<gene>
    <name evidence="2" type="ORF">BDN70DRAFT_812067</name>
</gene>
<dbReference type="EMBL" id="MU155289">
    <property type="protein sequence ID" value="KAF9476573.1"/>
    <property type="molecule type" value="Genomic_DNA"/>
</dbReference>
<proteinExistence type="predicted"/>